<organism evidence="8 9">
    <name type="scientific">Synechocystis salina LEGE 00031</name>
    <dbReference type="NCBI Taxonomy" id="1828736"/>
    <lineage>
        <taxon>Bacteria</taxon>
        <taxon>Bacillati</taxon>
        <taxon>Cyanobacteriota</taxon>
        <taxon>Cyanophyceae</taxon>
        <taxon>Synechococcales</taxon>
        <taxon>Merismopediaceae</taxon>
        <taxon>Synechocystis</taxon>
    </lineage>
</organism>
<keyword evidence="9" id="KW-1185">Reference proteome</keyword>
<dbReference type="EMBL" id="JADEVV010000003">
    <property type="protein sequence ID" value="MBE9252618.1"/>
    <property type="molecule type" value="Genomic_DNA"/>
</dbReference>
<keyword evidence="3 7" id="KW-0812">Transmembrane</keyword>
<sequence length="367" mass="39749">MTELIKSLPSWLKITLVFPILFLNGVLLTLIIDRFRDLFDYIIIATLVTFLLKLTIGFLVSKGIGKRLAIFAVITISFALIALGGITIIPLMASQLSNLSQDIPHWLSASKDHLDNLRNSTFALTLDGMGINIDDLLQKTYIALSKELDRIGQISLKVLTETIGGVVDTLVILVLTIFLLVGGDGFWQGILSWLPSPWEKKIPQYASEIFRDYFISRLILASGSSLARLVVFAALGIPYSILFAFSLGLASLIPFAGAVVTFIGTVVLVLNGWVVAVKFFVSAIVIDQITDNGVAPKLMGDKIGLNPVWILISIFVGAEIAGLLGVLLAVPIASVIKKVVDDVRAGKTDLSEPEPQDPPEILPESLA</sequence>
<feature type="transmembrane region" description="Helical" evidence="7">
    <location>
        <begin position="12"/>
        <end position="32"/>
    </location>
</feature>
<dbReference type="Proteomes" id="UP000658720">
    <property type="component" value="Unassembled WGS sequence"/>
</dbReference>
<dbReference type="PANTHER" id="PTHR21716">
    <property type="entry name" value="TRANSMEMBRANE PROTEIN"/>
    <property type="match status" value="1"/>
</dbReference>
<keyword evidence="4 7" id="KW-1133">Transmembrane helix</keyword>
<evidence type="ECO:0000256" key="3">
    <source>
        <dbReference type="ARBA" id="ARBA00022692"/>
    </source>
</evidence>
<comment type="caution">
    <text evidence="8">The sequence shown here is derived from an EMBL/GenBank/DDBJ whole genome shotgun (WGS) entry which is preliminary data.</text>
</comment>
<feature type="transmembrane region" description="Helical" evidence="7">
    <location>
        <begin position="309"/>
        <end position="330"/>
    </location>
</feature>
<feature type="transmembrane region" description="Helical" evidence="7">
    <location>
        <begin position="170"/>
        <end position="194"/>
    </location>
</feature>
<protein>
    <submittedName>
        <fullName evidence="8">AI-2E family transporter</fullName>
    </submittedName>
</protein>
<evidence type="ECO:0000313" key="8">
    <source>
        <dbReference type="EMBL" id="MBE9252618.1"/>
    </source>
</evidence>
<feature type="transmembrane region" description="Helical" evidence="7">
    <location>
        <begin position="38"/>
        <end position="61"/>
    </location>
</feature>
<dbReference type="Pfam" id="PF01594">
    <property type="entry name" value="AI-2E_transport"/>
    <property type="match status" value="1"/>
</dbReference>
<dbReference type="RefSeq" id="WP_194018704.1">
    <property type="nucleotide sequence ID" value="NZ_JADEVV010000003.1"/>
</dbReference>
<comment type="subcellular location">
    <subcellularLocation>
        <location evidence="1">Membrane</location>
        <topology evidence="1">Multi-pass membrane protein</topology>
    </subcellularLocation>
</comment>
<gene>
    <name evidence="8" type="ORF">IQ217_01875</name>
</gene>
<comment type="similarity">
    <text evidence="2">Belongs to the autoinducer-2 exporter (AI-2E) (TC 2.A.86) family.</text>
</comment>
<keyword evidence="5 7" id="KW-0472">Membrane</keyword>
<feature type="transmembrane region" description="Helical" evidence="7">
    <location>
        <begin position="68"/>
        <end position="93"/>
    </location>
</feature>
<dbReference type="InterPro" id="IPR002549">
    <property type="entry name" value="AI-2E-like"/>
</dbReference>
<accession>A0ABR9VNY7</accession>
<evidence type="ECO:0000256" key="5">
    <source>
        <dbReference type="ARBA" id="ARBA00023136"/>
    </source>
</evidence>
<dbReference type="PANTHER" id="PTHR21716:SF66">
    <property type="entry name" value="TRANSPORT PROTEIN SLL0063-RELATED"/>
    <property type="match status" value="1"/>
</dbReference>
<evidence type="ECO:0000256" key="1">
    <source>
        <dbReference type="ARBA" id="ARBA00004141"/>
    </source>
</evidence>
<evidence type="ECO:0000256" key="7">
    <source>
        <dbReference type="SAM" id="Phobius"/>
    </source>
</evidence>
<evidence type="ECO:0000313" key="9">
    <source>
        <dbReference type="Proteomes" id="UP000658720"/>
    </source>
</evidence>
<proteinExistence type="inferred from homology"/>
<evidence type="ECO:0000256" key="4">
    <source>
        <dbReference type="ARBA" id="ARBA00022989"/>
    </source>
</evidence>
<feature type="region of interest" description="Disordered" evidence="6">
    <location>
        <begin position="347"/>
        <end position="367"/>
    </location>
</feature>
<name>A0ABR9VNY7_9SYNC</name>
<evidence type="ECO:0000256" key="6">
    <source>
        <dbReference type="SAM" id="MobiDB-lite"/>
    </source>
</evidence>
<evidence type="ECO:0000256" key="2">
    <source>
        <dbReference type="ARBA" id="ARBA00009773"/>
    </source>
</evidence>
<reference evidence="8 9" key="1">
    <citation type="submission" date="2020-10" db="EMBL/GenBank/DDBJ databases">
        <authorList>
            <person name="Castelo-Branco R."/>
            <person name="Eusebio N."/>
            <person name="Adriana R."/>
            <person name="Vieira A."/>
            <person name="Brugerolle De Fraissinette N."/>
            <person name="Rezende De Castro R."/>
            <person name="Schneider M.P."/>
            <person name="Vasconcelos V."/>
            <person name="Leao P.N."/>
        </authorList>
    </citation>
    <scope>NUCLEOTIDE SEQUENCE [LARGE SCALE GENOMIC DNA]</scope>
    <source>
        <strain evidence="8 9">LEGE 00031</strain>
    </source>
</reference>